<reference evidence="2" key="1">
    <citation type="submission" date="2022-06" db="EMBL/GenBank/DDBJ databases">
        <title>Genome sequence of Phormidium yuhuli AB48 isolated from an industrial photobioreactor environment.</title>
        <authorList>
            <person name="Qiu Y."/>
            <person name="Noonan A.J.C."/>
            <person name="Dofher K."/>
            <person name="Koch M."/>
            <person name="Kieft B."/>
            <person name="Lin X."/>
            <person name="Ziels R.M."/>
            <person name="Hallam S.J."/>
        </authorList>
    </citation>
    <scope>NUCLEOTIDE SEQUENCE</scope>
    <source>
        <strain evidence="2">AB48</strain>
    </source>
</reference>
<accession>A0ABY5AS29</accession>
<evidence type="ECO:0000313" key="2">
    <source>
        <dbReference type="EMBL" id="USR92025.1"/>
    </source>
</evidence>
<feature type="transmembrane region" description="Helical" evidence="1">
    <location>
        <begin position="210"/>
        <end position="230"/>
    </location>
</feature>
<keyword evidence="1" id="KW-1133">Transmembrane helix</keyword>
<dbReference type="RefSeq" id="WP_252664104.1">
    <property type="nucleotide sequence ID" value="NZ_CP098611.1"/>
</dbReference>
<keyword evidence="1" id="KW-0472">Membrane</keyword>
<feature type="transmembrane region" description="Helical" evidence="1">
    <location>
        <begin position="362"/>
        <end position="378"/>
    </location>
</feature>
<gene>
    <name evidence="2" type="ORF">NEA10_04690</name>
</gene>
<evidence type="ECO:0000313" key="3">
    <source>
        <dbReference type="Proteomes" id="UP001056708"/>
    </source>
</evidence>
<keyword evidence="1" id="KW-0812">Transmembrane</keyword>
<feature type="transmembrane region" description="Helical" evidence="1">
    <location>
        <begin position="304"/>
        <end position="324"/>
    </location>
</feature>
<name>A0ABY5AS29_9CYAN</name>
<protein>
    <recommendedName>
        <fullName evidence="4">Glycosyltransferase RgtA/B/C/D-like domain-containing protein</fullName>
    </recommendedName>
</protein>
<sequence length="544" mass="61512">MHRLPLQRLFLNPNPSPNVSRLWLALSLLLSASYALPVLQQTLQPGYLVANDARQHLFWMRRFLDGGLFPNDLIADYFQSLAPPGYRAFYWSFAQLGVDPLALARILPPLLALFTTVMAFHLTLRLVPIPFAAFLASSLYVQNLWMRDDLVSATPRAFLSPLLLTVLYAIAARRPLLLLLALLGLGGFYPPYLLVAAGVLLLLSLQNHFPWLWTLLGVGLIVLMLLPYLLQSSEFGPTVTLAQAQTLPEFQPRGRTAYFAEDWGRFWLWGGRTGLQPPLDPPLLCSALLLPFLPHRRPIPPLPLLQALLLSGLGLFFLAHDLAFRLHLPSRYSQHSLRVVFALGAAIALVLIVQFILDKSAVLCYLSLGLILSYLLIYPQGLGNYPRTNLIVGNHPALYEFLQAQPPETRIASLALEANQLPTFSRRSLYVGYEYALPFHRTYHQEIRRRAIALMDAHYSPDVKQLQQFLTEEAIDFLVIERGAFEPDYLERSWWRRSYPQISQTIQQQLEQGQVPALVAGERSCTRFDDGLFRVVDADCLRSP</sequence>
<evidence type="ECO:0000256" key="1">
    <source>
        <dbReference type="SAM" id="Phobius"/>
    </source>
</evidence>
<dbReference type="Proteomes" id="UP001056708">
    <property type="component" value="Chromosome"/>
</dbReference>
<proteinExistence type="predicted"/>
<keyword evidence="3" id="KW-1185">Reference proteome</keyword>
<feature type="transmembrane region" description="Helical" evidence="1">
    <location>
        <begin position="336"/>
        <end position="356"/>
    </location>
</feature>
<dbReference type="EMBL" id="CP098611">
    <property type="protein sequence ID" value="USR92025.1"/>
    <property type="molecule type" value="Genomic_DNA"/>
</dbReference>
<feature type="transmembrane region" description="Helical" evidence="1">
    <location>
        <begin position="110"/>
        <end position="141"/>
    </location>
</feature>
<organism evidence="2 3">
    <name type="scientific">Phormidium yuhuli AB48</name>
    <dbReference type="NCBI Taxonomy" id="2940671"/>
    <lineage>
        <taxon>Bacteria</taxon>
        <taxon>Bacillati</taxon>
        <taxon>Cyanobacteriota</taxon>
        <taxon>Cyanophyceae</taxon>
        <taxon>Oscillatoriophycideae</taxon>
        <taxon>Oscillatoriales</taxon>
        <taxon>Oscillatoriaceae</taxon>
        <taxon>Phormidium</taxon>
        <taxon>Phormidium yuhuli</taxon>
    </lineage>
</organism>
<evidence type="ECO:0008006" key="4">
    <source>
        <dbReference type="Google" id="ProtNLM"/>
    </source>
</evidence>
<feature type="transmembrane region" description="Helical" evidence="1">
    <location>
        <begin position="177"/>
        <end position="203"/>
    </location>
</feature>
<feature type="transmembrane region" description="Helical" evidence="1">
    <location>
        <begin position="153"/>
        <end position="171"/>
    </location>
</feature>